<proteinExistence type="predicted"/>
<dbReference type="EMBL" id="BGPR01030651">
    <property type="protein sequence ID" value="GBO03285.1"/>
    <property type="molecule type" value="Genomic_DNA"/>
</dbReference>
<protein>
    <submittedName>
        <fullName evidence="2">Uncharacterized protein</fullName>
    </submittedName>
</protein>
<name>A0A4Y2TRL5_ARAVE</name>
<feature type="compositionally biased region" description="Basic residues" evidence="1">
    <location>
        <begin position="1"/>
        <end position="11"/>
    </location>
</feature>
<reference evidence="2 3" key="1">
    <citation type="journal article" date="2019" name="Sci. Rep.">
        <title>Orb-weaving spider Araneus ventricosus genome elucidates the spidroin gene catalogue.</title>
        <authorList>
            <person name="Kono N."/>
            <person name="Nakamura H."/>
            <person name="Ohtoshi R."/>
            <person name="Moran D.A.P."/>
            <person name="Shinohara A."/>
            <person name="Yoshida Y."/>
            <person name="Fujiwara M."/>
            <person name="Mori M."/>
            <person name="Tomita M."/>
            <person name="Arakawa K."/>
        </authorList>
    </citation>
    <scope>NUCLEOTIDE SEQUENCE [LARGE SCALE GENOMIC DNA]</scope>
</reference>
<feature type="compositionally biased region" description="Polar residues" evidence="1">
    <location>
        <begin position="13"/>
        <end position="25"/>
    </location>
</feature>
<comment type="caution">
    <text evidence="2">The sequence shown here is derived from an EMBL/GenBank/DDBJ whole genome shotgun (WGS) entry which is preliminary data.</text>
</comment>
<evidence type="ECO:0000313" key="2">
    <source>
        <dbReference type="EMBL" id="GBO03285.1"/>
    </source>
</evidence>
<evidence type="ECO:0000256" key="1">
    <source>
        <dbReference type="SAM" id="MobiDB-lite"/>
    </source>
</evidence>
<organism evidence="2 3">
    <name type="scientific">Araneus ventricosus</name>
    <name type="common">Orbweaver spider</name>
    <name type="synonym">Epeira ventricosa</name>
    <dbReference type="NCBI Taxonomy" id="182803"/>
    <lineage>
        <taxon>Eukaryota</taxon>
        <taxon>Metazoa</taxon>
        <taxon>Ecdysozoa</taxon>
        <taxon>Arthropoda</taxon>
        <taxon>Chelicerata</taxon>
        <taxon>Arachnida</taxon>
        <taxon>Araneae</taxon>
        <taxon>Araneomorphae</taxon>
        <taxon>Entelegynae</taxon>
        <taxon>Araneoidea</taxon>
        <taxon>Araneidae</taxon>
        <taxon>Araneus</taxon>
    </lineage>
</organism>
<keyword evidence="3" id="KW-1185">Reference proteome</keyword>
<dbReference type="Proteomes" id="UP000499080">
    <property type="component" value="Unassembled WGS sequence"/>
</dbReference>
<accession>A0A4Y2TRL5</accession>
<evidence type="ECO:0000313" key="3">
    <source>
        <dbReference type="Proteomes" id="UP000499080"/>
    </source>
</evidence>
<feature type="region of interest" description="Disordered" evidence="1">
    <location>
        <begin position="1"/>
        <end position="32"/>
    </location>
</feature>
<dbReference type="AlphaFoldDB" id="A0A4Y2TRL5"/>
<sequence>MMRRASRHARSRPTQICNLPDTTDQGLHRSPIFQKRQIKTYMDVLFSRHDRSRLTHMSNLPDTTDQDLHTDLQSARHDRSRLTRISNLQARQIKTYTYVQSSAQQI</sequence>
<gene>
    <name evidence="2" type="ORF">AVEN_176504_1</name>
</gene>